<accession>A0A371GLN8</accession>
<reference evidence="2" key="1">
    <citation type="submission" date="2018-05" db="EMBL/GenBank/DDBJ databases">
        <title>Draft genome of Mucuna pruriens seed.</title>
        <authorList>
            <person name="Nnadi N.E."/>
            <person name="Vos R."/>
            <person name="Hasami M.H."/>
            <person name="Devisetty U.K."/>
            <person name="Aguiy J.C."/>
        </authorList>
    </citation>
    <scope>NUCLEOTIDE SEQUENCE [LARGE SCALE GENOMIC DNA]</scope>
    <source>
        <strain evidence="2">JCA_2017</strain>
    </source>
</reference>
<feature type="region of interest" description="Disordered" evidence="1">
    <location>
        <begin position="78"/>
        <end position="97"/>
    </location>
</feature>
<feature type="non-terminal residue" evidence="2">
    <location>
        <position position="1"/>
    </location>
</feature>
<dbReference type="AlphaFoldDB" id="A0A371GLN8"/>
<keyword evidence="3" id="KW-1185">Reference proteome</keyword>
<dbReference type="EMBL" id="QJKJ01005128">
    <property type="protein sequence ID" value="RDX91430.1"/>
    <property type="molecule type" value="Genomic_DNA"/>
</dbReference>
<proteinExistence type="predicted"/>
<evidence type="ECO:0000313" key="3">
    <source>
        <dbReference type="Proteomes" id="UP000257109"/>
    </source>
</evidence>
<evidence type="ECO:0000313" key="2">
    <source>
        <dbReference type="EMBL" id="RDX91430.1"/>
    </source>
</evidence>
<feature type="compositionally biased region" description="Low complexity" evidence="1">
    <location>
        <begin position="79"/>
        <end position="97"/>
    </location>
</feature>
<evidence type="ECO:0000256" key="1">
    <source>
        <dbReference type="SAM" id="MobiDB-lite"/>
    </source>
</evidence>
<dbReference type="Proteomes" id="UP000257109">
    <property type="component" value="Unassembled WGS sequence"/>
</dbReference>
<feature type="region of interest" description="Disordered" evidence="1">
    <location>
        <begin position="104"/>
        <end position="124"/>
    </location>
</feature>
<gene>
    <name evidence="2" type="ORF">CR513_26604</name>
</gene>
<feature type="compositionally biased region" description="Basic and acidic residues" evidence="1">
    <location>
        <begin position="105"/>
        <end position="124"/>
    </location>
</feature>
<protein>
    <submittedName>
        <fullName evidence="2">Uncharacterized protein</fullName>
    </submittedName>
</protein>
<sequence length="124" mass="13436">MVNEIGAIDNLKLENQLTKLTSLVRQLAVGQHQPSIAARVCVWKATISAKAESRAICDSVIRTCTKCTSRSNRLLTTGSTISDTTVPTVTTTDSVSSRQLTISGRLDEAVSDKEPRVPSKHELQ</sequence>
<organism evidence="2 3">
    <name type="scientific">Mucuna pruriens</name>
    <name type="common">Velvet bean</name>
    <name type="synonym">Dolichos pruriens</name>
    <dbReference type="NCBI Taxonomy" id="157652"/>
    <lineage>
        <taxon>Eukaryota</taxon>
        <taxon>Viridiplantae</taxon>
        <taxon>Streptophyta</taxon>
        <taxon>Embryophyta</taxon>
        <taxon>Tracheophyta</taxon>
        <taxon>Spermatophyta</taxon>
        <taxon>Magnoliopsida</taxon>
        <taxon>eudicotyledons</taxon>
        <taxon>Gunneridae</taxon>
        <taxon>Pentapetalae</taxon>
        <taxon>rosids</taxon>
        <taxon>fabids</taxon>
        <taxon>Fabales</taxon>
        <taxon>Fabaceae</taxon>
        <taxon>Papilionoideae</taxon>
        <taxon>50 kb inversion clade</taxon>
        <taxon>NPAAA clade</taxon>
        <taxon>indigoferoid/millettioid clade</taxon>
        <taxon>Phaseoleae</taxon>
        <taxon>Mucuna</taxon>
    </lineage>
</organism>
<name>A0A371GLN8_MUCPR</name>
<comment type="caution">
    <text evidence="2">The sequence shown here is derived from an EMBL/GenBank/DDBJ whole genome shotgun (WGS) entry which is preliminary data.</text>
</comment>